<organism evidence="1 2">
    <name type="scientific">Acinetobacter radioresistens</name>
    <dbReference type="NCBI Taxonomy" id="40216"/>
    <lineage>
        <taxon>Bacteria</taxon>
        <taxon>Pseudomonadati</taxon>
        <taxon>Pseudomonadota</taxon>
        <taxon>Gammaproteobacteria</taxon>
        <taxon>Moraxellales</taxon>
        <taxon>Moraxellaceae</taxon>
        <taxon>Acinetobacter</taxon>
    </lineage>
</organism>
<dbReference type="RefSeq" id="WP_034679944.1">
    <property type="nucleotide sequence ID" value="NZ_CP027365.1"/>
</dbReference>
<evidence type="ECO:0008006" key="3">
    <source>
        <dbReference type="Google" id="ProtNLM"/>
    </source>
</evidence>
<sequence length="158" mass="18610">MNAAVTIMQTTDWTRFSTEDWFRQFGAWMNGNTEVKRLVYKSLPTRKLNQKQREQLIAKYMNDESFREPVVRRGVTCQISDNEARAFQRIILDIRQIESEPLQEWMDVVWARFVMNESVREIATNRETSIIQIQQDTKCGLAFISGRYPNLISGLLKK</sequence>
<dbReference type="AlphaFoldDB" id="A0A8H2PX59"/>
<evidence type="ECO:0000313" key="2">
    <source>
        <dbReference type="Proteomes" id="UP000314285"/>
    </source>
</evidence>
<comment type="caution">
    <text evidence="1">The sequence shown here is derived from an EMBL/GenBank/DDBJ whole genome shotgun (WGS) entry which is preliminary data.</text>
</comment>
<dbReference type="EMBL" id="VFBM01000001">
    <property type="protein sequence ID" value="TNX94296.1"/>
    <property type="molecule type" value="Genomic_DNA"/>
</dbReference>
<name>A0A8H2PX59_ACIRA</name>
<proteinExistence type="predicted"/>
<gene>
    <name evidence="1" type="ORF">FHY67_00130</name>
</gene>
<dbReference type="Proteomes" id="UP000314285">
    <property type="component" value="Unassembled WGS sequence"/>
</dbReference>
<reference evidence="1 2" key="1">
    <citation type="submission" date="2019-06" db="EMBL/GenBank/DDBJ databases">
        <title>Genome of Acinetobacter radioresistens APH1, a phenol degrading strain.</title>
        <authorList>
            <person name="Liu Y."/>
        </authorList>
    </citation>
    <scope>NUCLEOTIDE SEQUENCE [LARGE SCALE GENOMIC DNA]</scope>
    <source>
        <strain evidence="1 2">APH1</strain>
    </source>
</reference>
<evidence type="ECO:0000313" key="1">
    <source>
        <dbReference type="EMBL" id="TNX94296.1"/>
    </source>
</evidence>
<protein>
    <recommendedName>
        <fullName evidence="3">Phage antitermination protein Q</fullName>
    </recommendedName>
</protein>
<accession>A0A8H2PX59</accession>